<dbReference type="InterPro" id="IPR011041">
    <property type="entry name" value="Quinoprot_gluc/sorb_DH_b-prop"/>
</dbReference>
<keyword evidence="4" id="KW-1185">Reference proteome</keyword>
<name>E8WXQ0_GRATM</name>
<organism evidence="4">
    <name type="scientific">Granulicella tundricola (strain ATCC BAA-1859 / DSM 23138 / MP5ACTX9)</name>
    <dbReference type="NCBI Taxonomy" id="1198114"/>
    <lineage>
        <taxon>Bacteria</taxon>
        <taxon>Pseudomonadati</taxon>
        <taxon>Acidobacteriota</taxon>
        <taxon>Terriglobia</taxon>
        <taxon>Terriglobales</taxon>
        <taxon>Acidobacteriaceae</taxon>
        <taxon>Granulicella</taxon>
    </lineage>
</organism>
<dbReference type="CDD" id="cd14953">
    <property type="entry name" value="NHL_like_1"/>
    <property type="match status" value="1"/>
</dbReference>
<dbReference type="InterPro" id="IPR032109">
    <property type="entry name" value="Big_3_5"/>
</dbReference>
<evidence type="ECO:0000256" key="1">
    <source>
        <dbReference type="ARBA" id="ARBA00022737"/>
    </source>
</evidence>
<dbReference type="HOGENOM" id="CLU_388796_0_0_0"/>
<keyword evidence="1" id="KW-0677">Repeat</keyword>
<evidence type="ECO:0000259" key="2">
    <source>
        <dbReference type="Pfam" id="PF16640"/>
    </source>
</evidence>
<dbReference type="InterPro" id="IPR001258">
    <property type="entry name" value="NHL_repeat"/>
</dbReference>
<evidence type="ECO:0000313" key="3">
    <source>
        <dbReference type="EMBL" id="ADW68666.1"/>
    </source>
</evidence>
<dbReference type="EMBL" id="CP002480">
    <property type="protein sequence ID" value="ADW68666.1"/>
    <property type="molecule type" value="Genomic_DNA"/>
</dbReference>
<reference evidence="4" key="1">
    <citation type="submission" date="2011-01" db="EMBL/GenBank/DDBJ databases">
        <title>Complete sequence of chromosome of Acidobacterium sp. MP5ACTX9.</title>
        <authorList>
            <consortium name="US DOE Joint Genome Institute"/>
            <person name="Lucas S."/>
            <person name="Copeland A."/>
            <person name="Lapidus A."/>
            <person name="Cheng J.-F."/>
            <person name="Goodwin L."/>
            <person name="Pitluck S."/>
            <person name="Teshima H."/>
            <person name="Detter J.C."/>
            <person name="Han C."/>
            <person name="Tapia R."/>
            <person name="Land M."/>
            <person name="Hauser L."/>
            <person name="Kyrpides N."/>
            <person name="Ivanova N."/>
            <person name="Ovchinnikova G."/>
            <person name="Pagani I."/>
            <person name="Rawat S.R."/>
            <person name="Mannisto M."/>
            <person name="Haggblom M.M."/>
            <person name="Woyke T."/>
        </authorList>
    </citation>
    <scope>NUCLEOTIDE SEQUENCE [LARGE SCALE GENOMIC DNA]</scope>
    <source>
        <strain evidence="4">MP5ACTX9</strain>
    </source>
</reference>
<dbReference type="Gene3D" id="2.60.40.10">
    <property type="entry name" value="Immunoglobulins"/>
    <property type="match status" value="2"/>
</dbReference>
<feature type="domain" description="Bacterial Ig-like" evidence="2">
    <location>
        <begin position="356"/>
        <end position="440"/>
    </location>
</feature>
<dbReference type="SUPFAM" id="SSF50952">
    <property type="entry name" value="Soluble quinoprotein glucose dehydrogenase"/>
    <property type="match status" value="1"/>
</dbReference>
<dbReference type="KEGG" id="acm:AciX9_1613"/>
<protein>
    <submittedName>
        <fullName evidence="3">NHL repeat containing protein</fullName>
    </submittedName>
</protein>
<proteinExistence type="predicted"/>
<dbReference type="AlphaFoldDB" id="E8WXQ0"/>
<dbReference type="Pfam" id="PF16640">
    <property type="entry name" value="Big_3_5"/>
    <property type="match status" value="2"/>
</dbReference>
<dbReference type="STRING" id="1198114.AciX9_1613"/>
<dbReference type="Gene3D" id="2.120.10.30">
    <property type="entry name" value="TolB, C-terminal domain"/>
    <property type="match status" value="3"/>
</dbReference>
<dbReference type="Pfam" id="PF01436">
    <property type="entry name" value="NHL"/>
    <property type="match status" value="3"/>
</dbReference>
<dbReference type="RefSeq" id="WP_013579985.1">
    <property type="nucleotide sequence ID" value="NC_015064.1"/>
</dbReference>
<sequence>MALVVLLLPSQAQTTQATTVPILLPSGLVYDAQGNLYLAETAAHLILRVSPSGALTIVAGTGTQGYAGDGTLPTQALLDSPTALAITPTGDLYLADTHNHAIRRIDAATQIITTVAGTGTPGRSPDGTLATKAQLDTPTAIALDSSQNLYIADTRNHIIRRVDATTHLITTLAGTGTQGFSGDAGPALAAQIDTPTGLALDASNNLYLADTHNHRIRRIDAVTHIITTIAGNGTPAFTSDNIAATSATLYLPRGITLDPSGNLLIADSANHRIRRIDAVTGLITTLAGDGTQTYAGDSTPATTASLDTPRAIALSPATLPTLTDTANQRIRQIDTAAVIHTIAGLGLTQSSTLLLTAPSTMAYGTGSVLATLAASPATGPITFFETSGSLPQTLSTVPLSANSATMSTAAFNTGTHHIDATYSGDTTHAAAQSTTLALTIAPAQLIATPIPINLLYGQPIPTLTGTYTGVLPQDANKVTITYSTQATPISNPSAYPITATLTGSGAGNYTLATAPAAVTITKAPATLTLTSPTATSFAIHAATTTTGTPTGTVSLLDGQTPIATATLTPTGDATLTPSLTAGGHTLTATYPGNPDFLPATSTPTVITIAPTAVADFTLAATGQTTLTVPSGTAAAFSFATTPVNGTLSSPIQLSASGLPTGATASFNPAYLPPGGSINAFILTIQTPKLAHLTPLFPPRTVVLLAIAMPLLLLRRRRIHTLIPAILATLLLATTTACGDRTNLSAATSVPTRTYTITVTGTATAVTGATLQHTATVTLNLQ</sequence>
<dbReference type="PANTHER" id="PTHR46388:SF2">
    <property type="entry name" value="NHL REPEAT-CONTAINING PROTEIN 2"/>
    <property type="match status" value="1"/>
</dbReference>
<accession>E8WXQ0</accession>
<dbReference type="eggNOG" id="COG3386">
    <property type="taxonomic scope" value="Bacteria"/>
</dbReference>
<dbReference type="PaxDb" id="1198114-AciX9_1613"/>
<dbReference type="SUPFAM" id="SSF63825">
    <property type="entry name" value="YWTD domain"/>
    <property type="match status" value="1"/>
</dbReference>
<evidence type="ECO:0000313" key="4">
    <source>
        <dbReference type="Proteomes" id="UP000000343"/>
    </source>
</evidence>
<dbReference type="PANTHER" id="PTHR46388">
    <property type="entry name" value="NHL REPEAT-CONTAINING PROTEIN 2"/>
    <property type="match status" value="1"/>
</dbReference>
<dbReference type="InterPro" id="IPR011042">
    <property type="entry name" value="6-blade_b-propeller_TolB-like"/>
</dbReference>
<dbReference type="Proteomes" id="UP000000343">
    <property type="component" value="Chromosome"/>
</dbReference>
<gene>
    <name evidence="3" type="ordered locus">AciX9_1613</name>
</gene>
<feature type="domain" description="Bacterial Ig-like" evidence="2">
    <location>
        <begin position="521"/>
        <end position="608"/>
    </location>
</feature>
<dbReference type="InterPro" id="IPR013783">
    <property type="entry name" value="Ig-like_fold"/>
</dbReference>